<gene>
    <name evidence="2" type="ORF">POJ06DRAFT_79993</name>
</gene>
<proteinExistence type="predicted"/>
<reference evidence="2" key="1">
    <citation type="submission" date="2023-03" db="EMBL/GenBank/DDBJ databases">
        <title>Near-Complete genome sequence of Lipomyces tetrasporous NRRL Y-64009, an oleaginous yeast capable of growing on lignocellulosic hydrolysates.</title>
        <authorList>
            <consortium name="Lawrence Berkeley National Laboratory"/>
            <person name="Jagtap S.S."/>
            <person name="Liu J.-J."/>
            <person name="Walukiewicz H.E."/>
            <person name="Pangilinan J."/>
            <person name="Lipzen A."/>
            <person name="Ahrendt S."/>
            <person name="Koriabine M."/>
            <person name="Cobaugh K."/>
            <person name="Salamov A."/>
            <person name="Yoshinaga Y."/>
            <person name="Ng V."/>
            <person name="Daum C."/>
            <person name="Grigoriev I.V."/>
            <person name="Slininger P.J."/>
            <person name="Dien B.S."/>
            <person name="Jin Y.-S."/>
            <person name="Rao C.V."/>
        </authorList>
    </citation>
    <scope>NUCLEOTIDE SEQUENCE</scope>
    <source>
        <strain evidence="2">NRRL Y-64009</strain>
    </source>
</reference>
<dbReference type="PANTHER" id="PTHR36587:SF2">
    <property type="entry name" value="EXPRESSION SITE-ASSOCIATED GENE 3 (ESAG3)-LIKE PROTEIN"/>
    <property type="match status" value="1"/>
</dbReference>
<dbReference type="PANTHER" id="PTHR36587">
    <property type="entry name" value="EXPRESSION SITE-ASSOCIATED GENE 3 (ESAG3)-LIKE PROTEIN"/>
    <property type="match status" value="1"/>
</dbReference>
<dbReference type="CDD" id="cd22997">
    <property type="entry name" value="GT_LH"/>
    <property type="match status" value="1"/>
</dbReference>
<evidence type="ECO:0000259" key="1">
    <source>
        <dbReference type="Pfam" id="PF25342"/>
    </source>
</evidence>
<dbReference type="Proteomes" id="UP001217417">
    <property type="component" value="Unassembled WGS sequence"/>
</dbReference>
<evidence type="ECO:0000313" key="2">
    <source>
        <dbReference type="EMBL" id="KAJ8102238.1"/>
    </source>
</evidence>
<dbReference type="AlphaFoldDB" id="A0AAD7QVG0"/>
<dbReference type="GeneID" id="80886745"/>
<dbReference type="RefSeq" id="XP_056045688.1">
    <property type="nucleotide sequence ID" value="XM_056191579.1"/>
</dbReference>
<sequence>MSGIARKSNTMKKVVVCTAVAAFLILLLSAGKDNSLRQSATVIAASAREKLSSTATVATVADANASKTPAPAGESIITDEKPTVNGKPLELEFLIPLTSSHFNFCRSLYTALINDYPKPTLINWGKVYADAPQARVRKINGIDEYLHRMRPNQYALIMDGFDVWYQLSYHDLISHFLELSESNNYDVAVFGADKKCWPNEINSPACINIPESTLPTDAYGPWTDGRKPVANPRERFNYNRPRWLNSGNMIGPVSILREIYDRANYSISHAPPEEVYSDQMYIAEVYGQQNLNMTVDYKSDLFQTMTFSHADVMFVEDDLLTYPRKPPSQRRMLAFNKVSGALPPVLHFNGPKKAMDAWWPQMWWSRERENPEVLEKSRKVYQSGGAYTINGEFLSWYDLCGTQDVHNPPPWKPEN</sequence>
<dbReference type="InterPro" id="IPR057589">
    <property type="entry name" value="GT_PLOD"/>
</dbReference>
<accession>A0AAD7QVG0</accession>
<comment type="caution">
    <text evidence="2">The sequence shown here is derived from an EMBL/GenBank/DDBJ whole genome shotgun (WGS) entry which is preliminary data.</text>
</comment>
<feature type="domain" description="PLOD1-3-like GT" evidence="1">
    <location>
        <begin position="240"/>
        <end position="354"/>
    </location>
</feature>
<dbReference type="Pfam" id="PF25342">
    <property type="entry name" value="GT_PLOD"/>
    <property type="match status" value="1"/>
</dbReference>
<dbReference type="EMBL" id="JARPMG010000003">
    <property type="protein sequence ID" value="KAJ8102238.1"/>
    <property type="molecule type" value="Genomic_DNA"/>
</dbReference>
<organism evidence="2 3">
    <name type="scientific">Lipomyces tetrasporus</name>
    <dbReference type="NCBI Taxonomy" id="54092"/>
    <lineage>
        <taxon>Eukaryota</taxon>
        <taxon>Fungi</taxon>
        <taxon>Dikarya</taxon>
        <taxon>Ascomycota</taxon>
        <taxon>Saccharomycotina</taxon>
        <taxon>Lipomycetes</taxon>
        <taxon>Lipomycetales</taxon>
        <taxon>Lipomycetaceae</taxon>
        <taxon>Lipomyces</taxon>
    </lineage>
</organism>
<keyword evidence="3" id="KW-1185">Reference proteome</keyword>
<evidence type="ECO:0000313" key="3">
    <source>
        <dbReference type="Proteomes" id="UP001217417"/>
    </source>
</evidence>
<protein>
    <recommendedName>
        <fullName evidence="1">PLOD1-3-like GT domain-containing protein</fullName>
    </recommendedName>
</protein>
<name>A0AAD7QVG0_9ASCO</name>